<dbReference type="PATRIC" id="fig|1300222.3.peg.2766"/>
<evidence type="ECO:0000259" key="1">
    <source>
        <dbReference type="Pfam" id="PF13460"/>
    </source>
</evidence>
<protein>
    <submittedName>
        <fullName evidence="2">NAD dependent epimerase/dehydratase family protein</fullName>
    </submittedName>
</protein>
<dbReference type="Gene3D" id="3.40.50.720">
    <property type="entry name" value="NAD(P)-binding Rossmann-like Domain"/>
    <property type="match status" value="1"/>
</dbReference>
<organism evidence="2 3">
    <name type="scientific">Brevibacillus borstelensis AK1</name>
    <dbReference type="NCBI Taxonomy" id="1300222"/>
    <lineage>
        <taxon>Bacteria</taxon>
        <taxon>Bacillati</taxon>
        <taxon>Bacillota</taxon>
        <taxon>Bacilli</taxon>
        <taxon>Bacillales</taxon>
        <taxon>Paenibacillaceae</taxon>
        <taxon>Brevibacillus</taxon>
    </lineage>
</organism>
<name>M8D8P8_9BACL</name>
<feature type="domain" description="NAD(P)-binding" evidence="1">
    <location>
        <begin position="7"/>
        <end position="189"/>
    </location>
</feature>
<evidence type="ECO:0000313" key="3">
    <source>
        <dbReference type="Proteomes" id="UP000012081"/>
    </source>
</evidence>
<sequence>MNVLVVGSHGKIGKQVVSLLGQKGFHPVAMIRDKNQTEEMEALGGEVVLADLEEDFSHALENVDVIVFTAGSGGHTGSDKTELVDRLGAIKMIEAAERKGIDRFIMVSSMNADAPEKGPESMRHYYQAKGDADEKLASTRLNYTIIRPGRLLDVPGTGKIQAAERITGDRTVGIPRADVAQVIVAVINAENTYRKTFELLSGETPVEEAVGSL</sequence>
<comment type="caution">
    <text evidence="2">The sequence shown here is derived from an EMBL/GenBank/DDBJ whole genome shotgun (WGS) entry which is preliminary data.</text>
</comment>
<dbReference type="RefSeq" id="WP_003388768.1">
    <property type="nucleotide sequence ID" value="NZ_APBN01000004.1"/>
</dbReference>
<evidence type="ECO:0000313" key="2">
    <source>
        <dbReference type="EMBL" id="EMT52619.1"/>
    </source>
</evidence>
<dbReference type="STRING" id="1300222.I532_13219"/>
<proteinExistence type="predicted"/>
<reference evidence="2 3" key="1">
    <citation type="submission" date="2013-03" db="EMBL/GenBank/DDBJ databases">
        <title>Assembly of a new bacterial strain Brevibacillus borstelensis AK1.</title>
        <authorList>
            <person name="Rajan I."/>
            <person name="PoliReddy D."/>
            <person name="Sugumar T."/>
            <person name="Rathinam K."/>
            <person name="Alqarawi S."/>
            <person name="Khalil A.B."/>
            <person name="Sivakumar N."/>
        </authorList>
    </citation>
    <scope>NUCLEOTIDE SEQUENCE [LARGE SCALE GENOMIC DNA]</scope>
    <source>
        <strain evidence="2 3">AK1</strain>
    </source>
</reference>
<dbReference type="PANTHER" id="PTHR15020:SF50">
    <property type="entry name" value="UPF0659 PROTEIN YMR090W"/>
    <property type="match status" value="1"/>
</dbReference>
<accession>M8D8P8</accession>
<dbReference type="OrthoDB" id="9803892at2"/>
<gene>
    <name evidence="2" type="ORF">I532_13219</name>
</gene>
<dbReference type="Proteomes" id="UP000012081">
    <property type="component" value="Unassembled WGS sequence"/>
</dbReference>
<dbReference type="SUPFAM" id="SSF51735">
    <property type="entry name" value="NAD(P)-binding Rossmann-fold domains"/>
    <property type="match status" value="1"/>
</dbReference>
<dbReference type="CDD" id="cd05243">
    <property type="entry name" value="SDR_a5"/>
    <property type="match status" value="1"/>
</dbReference>
<dbReference type="AlphaFoldDB" id="M8D8P8"/>
<dbReference type="PANTHER" id="PTHR15020">
    <property type="entry name" value="FLAVIN REDUCTASE-RELATED"/>
    <property type="match status" value="1"/>
</dbReference>
<dbReference type="InterPro" id="IPR016040">
    <property type="entry name" value="NAD(P)-bd_dom"/>
</dbReference>
<dbReference type="InterPro" id="IPR036291">
    <property type="entry name" value="NAD(P)-bd_dom_sf"/>
</dbReference>
<dbReference type="EMBL" id="APBN01000004">
    <property type="protein sequence ID" value="EMT52619.1"/>
    <property type="molecule type" value="Genomic_DNA"/>
</dbReference>
<dbReference type="Pfam" id="PF13460">
    <property type="entry name" value="NAD_binding_10"/>
    <property type="match status" value="1"/>
</dbReference>
<keyword evidence="3" id="KW-1185">Reference proteome</keyword>